<proteinExistence type="predicted"/>
<dbReference type="Proteomes" id="UP000499080">
    <property type="component" value="Unassembled WGS sequence"/>
</dbReference>
<dbReference type="EMBL" id="BGPR01000037">
    <property type="protein sequence ID" value="GBL84349.1"/>
    <property type="molecule type" value="Genomic_DNA"/>
</dbReference>
<evidence type="ECO:0000313" key="1">
    <source>
        <dbReference type="EMBL" id="GBL84349.1"/>
    </source>
</evidence>
<evidence type="ECO:0000313" key="2">
    <source>
        <dbReference type="Proteomes" id="UP000499080"/>
    </source>
</evidence>
<comment type="caution">
    <text evidence="1">The sequence shown here is derived from an EMBL/GenBank/DDBJ whole genome shotgun (WGS) entry which is preliminary data.</text>
</comment>
<gene>
    <name evidence="1" type="ORF">AVEN_117135_1</name>
</gene>
<protein>
    <submittedName>
        <fullName evidence="1">Uncharacterized protein</fullName>
    </submittedName>
</protein>
<sequence>MRNPMRPLTEIPAQAVSSSATFLHKCKTLPLSSPIVMRLSSGRQAKPGLGGEENIIAVDSPLLLSTFEEQHDGLLLTRFVPRVSWMVYAKLSTQATCSIDGIRDTH</sequence>
<name>A0A4Y2AYT1_ARAVE</name>
<dbReference type="AlphaFoldDB" id="A0A4Y2AYT1"/>
<accession>A0A4Y2AYT1</accession>
<organism evidence="1 2">
    <name type="scientific">Araneus ventricosus</name>
    <name type="common">Orbweaver spider</name>
    <name type="synonym">Epeira ventricosa</name>
    <dbReference type="NCBI Taxonomy" id="182803"/>
    <lineage>
        <taxon>Eukaryota</taxon>
        <taxon>Metazoa</taxon>
        <taxon>Ecdysozoa</taxon>
        <taxon>Arthropoda</taxon>
        <taxon>Chelicerata</taxon>
        <taxon>Arachnida</taxon>
        <taxon>Araneae</taxon>
        <taxon>Araneomorphae</taxon>
        <taxon>Entelegynae</taxon>
        <taxon>Araneoidea</taxon>
        <taxon>Araneidae</taxon>
        <taxon>Araneus</taxon>
    </lineage>
</organism>
<reference evidence="1 2" key="1">
    <citation type="journal article" date="2019" name="Sci. Rep.">
        <title>Orb-weaving spider Araneus ventricosus genome elucidates the spidroin gene catalogue.</title>
        <authorList>
            <person name="Kono N."/>
            <person name="Nakamura H."/>
            <person name="Ohtoshi R."/>
            <person name="Moran D.A.P."/>
            <person name="Shinohara A."/>
            <person name="Yoshida Y."/>
            <person name="Fujiwara M."/>
            <person name="Mori M."/>
            <person name="Tomita M."/>
            <person name="Arakawa K."/>
        </authorList>
    </citation>
    <scope>NUCLEOTIDE SEQUENCE [LARGE SCALE GENOMIC DNA]</scope>
</reference>
<keyword evidence="2" id="KW-1185">Reference proteome</keyword>